<accession>A0A6F8Y2K4</accession>
<dbReference type="Pfam" id="PF00071">
    <property type="entry name" value="Ras"/>
    <property type="match status" value="1"/>
</dbReference>
<dbReference type="PANTHER" id="PTHR19848">
    <property type="entry name" value="WD40 REPEAT PROTEIN"/>
    <property type="match status" value="1"/>
</dbReference>
<dbReference type="SMART" id="SM00320">
    <property type="entry name" value="WD40"/>
    <property type="match status" value="6"/>
</dbReference>
<dbReference type="PRINTS" id="PR00320">
    <property type="entry name" value="GPROTEINBRPT"/>
</dbReference>
<evidence type="ECO:0000256" key="3">
    <source>
        <dbReference type="PROSITE-ProRule" id="PRU00221"/>
    </source>
</evidence>
<dbReference type="PANTHER" id="PTHR19848:SF8">
    <property type="entry name" value="F-BOX AND WD REPEAT DOMAIN CONTAINING 7"/>
    <property type="match status" value="1"/>
</dbReference>
<dbReference type="SMART" id="SM00173">
    <property type="entry name" value="RAS"/>
    <property type="match status" value="1"/>
</dbReference>
<protein>
    <recommendedName>
        <fullName evidence="4">SEFIR domain-containing protein</fullName>
    </recommendedName>
</protein>
<dbReference type="PROSITE" id="PS51534">
    <property type="entry name" value="SEFIR"/>
    <property type="match status" value="1"/>
</dbReference>
<gene>
    <name evidence="5" type="ORF">Pflav_066690</name>
</gene>
<dbReference type="InterPro" id="IPR001680">
    <property type="entry name" value="WD40_rpt"/>
</dbReference>
<evidence type="ECO:0000313" key="6">
    <source>
        <dbReference type="Proteomes" id="UP000502508"/>
    </source>
</evidence>
<dbReference type="GO" id="GO:0007165">
    <property type="term" value="P:signal transduction"/>
    <property type="evidence" value="ECO:0007669"/>
    <property type="project" value="InterPro"/>
</dbReference>
<reference evidence="5 6" key="1">
    <citation type="submission" date="2020-03" db="EMBL/GenBank/DDBJ databases">
        <title>Whole genome shotgun sequence of Phytohabitans flavus NBRC 107702.</title>
        <authorList>
            <person name="Komaki H."/>
            <person name="Tamura T."/>
        </authorList>
    </citation>
    <scope>NUCLEOTIDE SEQUENCE [LARGE SCALE GENOMIC DNA]</scope>
    <source>
        <strain evidence="5 6">NBRC 107702</strain>
    </source>
</reference>
<dbReference type="SUPFAM" id="SSF52540">
    <property type="entry name" value="P-loop containing nucleoside triphosphate hydrolases"/>
    <property type="match status" value="1"/>
</dbReference>
<sequence length="993" mass="110491">MAWSPDGRLLATPSEDDTVRIWDGSTGEHLHTISAHKDDVDVVAFDRTGKILATAGDDDVVKLWRVDAWTLRTSLKISGSDALAFSPRDDLLAIGGMQRAQVYDIHTGRVRYQAHKQDSYRYVDAVAFDPAGDLLASGGDDRLVKVRTASDGRRLVTLKGHKADVYDVAFTPDGRLLVSCARDNTIKVWDHRAGRLLTTLESHTDDVSSLSFAAGGRLMASKGTDGTVRLWDCATWAEVGLIREPDRATWQSVAFHPTLPILATTGREGSKNVVHLWRLDPDLIIGRSRPASVTYTSAKIVLVGDSGVGKTGLGYRLANGRFKNHPSTHGQQFWVLDDLGGTRADGAQCEAILWDLAGQPDYRLIHALFLDDADIALVLFDPTRDDDPLRAVDYWLRQLGTERREVVLVAARADRGSARLAESEIAEFCAERGVASYVTTSAFDGTGIEELMKLMRAAVRWDERPTTVTTATFKWIKDTVLTLKEAQRREPVILSPGKLRERLERDDPTRRFTDREMRSAVGHLANHGYVAWLRTSTNKTRILLAPELLNNIAASIVLEARRNPKGLGSLEERRVLAGAYAFPELQGLSGAERDALLDSAVALFLKHNVCFRETDPLTSRVYLVFPELINLKRPVVDDTQPVEEGAAYTATGAVENVYASLVVLLGYTGVFARTNQWRSQAEYTFGDGLVCGFRMEAEREGELDLVLHFGANVGEAIRRLFQSLFESFLARPDLTVRRYEPIVCGEGHRVHRAVVRERLTAGADDVFCTGCGERLALPQADEPIQLARGQAEDVRARRRAASQRSRFEEAVFKLKTYVIQDDATQPTCFISYAWGDPEQERWVARELATDLVKAGITVILDQWDNARIGASVPRFVERVESADRVVVVGTPRYRYKYDNNDPMRGFVLAAEGDLIGKRMIGTKRSKETVLPIILEGSEEQSLPPLLHGRVYCDFRRPEAYFEAVFDLILSLHEVPPTDIVAAELRSEIVETPK</sequence>
<dbReference type="KEGG" id="pfla:Pflav_066690"/>
<evidence type="ECO:0000259" key="4">
    <source>
        <dbReference type="PROSITE" id="PS51534"/>
    </source>
</evidence>
<dbReference type="CDD" id="cd00154">
    <property type="entry name" value="Rab"/>
    <property type="match status" value="1"/>
</dbReference>
<keyword evidence="6" id="KW-1185">Reference proteome</keyword>
<keyword evidence="2" id="KW-0677">Repeat</keyword>
<evidence type="ECO:0000313" key="5">
    <source>
        <dbReference type="EMBL" id="BCB80259.1"/>
    </source>
</evidence>
<feature type="repeat" description="WD" evidence="3">
    <location>
        <begin position="1"/>
        <end position="32"/>
    </location>
</feature>
<dbReference type="SUPFAM" id="SSF50978">
    <property type="entry name" value="WD40 repeat-like"/>
    <property type="match status" value="1"/>
</dbReference>
<dbReference type="PROSITE" id="PS51419">
    <property type="entry name" value="RAB"/>
    <property type="match status" value="1"/>
</dbReference>
<dbReference type="Proteomes" id="UP000502508">
    <property type="component" value="Chromosome"/>
</dbReference>
<feature type="repeat" description="WD" evidence="3">
    <location>
        <begin position="33"/>
        <end position="67"/>
    </location>
</feature>
<dbReference type="GO" id="GO:0005525">
    <property type="term" value="F:GTP binding"/>
    <property type="evidence" value="ECO:0007669"/>
    <property type="project" value="InterPro"/>
</dbReference>
<dbReference type="EMBL" id="AP022870">
    <property type="protein sequence ID" value="BCB80259.1"/>
    <property type="molecule type" value="Genomic_DNA"/>
</dbReference>
<dbReference type="InterPro" id="IPR027417">
    <property type="entry name" value="P-loop_NTPase"/>
</dbReference>
<feature type="repeat" description="WD" evidence="3">
    <location>
        <begin position="200"/>
        <end position="232"/>
    </location>
</feature>
<dbReference type="AlphaFoldDB" id="A0A6F8Y2K4"/>
<name>A0A6F8Y2K4_9ACTN</name>
<dbReference type="Pfam" id="PF00400">
    <property type="entry name" value="WD40"/>
    <property type="match status" value="5"/>
</dbReference>
<dbReference type="SUPFAM" id="SSF52200">
    <property type="entry name" value="Toll/Interleukin receptor TIR domain"/>
    <property type="match status" value="1"/>
</dbReference>
<dbReference type="InterPro" id="IPR001806">
    <property type="entry name" value="Small_GTPase"/>
</dbReference>
<keyword evidence="1 3" id="KW-0853">WD repeat</keyword>
<dbReference type="InterPro" id="IPR000157">
    <property type="entry name" value="TIR_dom"/>
</dbReference>
<dbReference type="PRINTS" id="PR00449">
    <property type="entry name" value="RASTRNSFRMNG"/>
</dbReference>
<dbReference type="Gene3D" id="3.40.50.300">
    <property type="entry name" value="P-loop containing nucleotide triphosphate hydrolases"/>
    <property type="match status" value="1"/>
</dbReference>
<dbReference type="InterPro" id="IPR020472">
    <property type="entry name" value="WD40_PAC1"/>
</dbReference>
<evidence type="ECO:0000256" key="1">
    <source>
        <dbReference type="ARBA" id="ARBA00022574"/>
    </source>
</evidence>
<feature type="domain" description="SEFIR" evidence="4">
    <location>
        <begin position="825"/>
        <end position="963"/>
    </location>
</feature>
<dbReference type="InterPro" id="IPR015943">
    <property type="entry name" value="WD40/YVTN_repeat-like_dom_sf"/>
</dbReference>
<dbReference type="InterPro" id="IPR036322">
    <property type="entry name" value="WD40_repeat_dom_sf"/>
</dbReference>
<reference evidence="5 6" key="2">
    <citation type="submission" date="2020-03" db="EMBL/GenBank/DDBJ databases">
        <authorList>
            <person name="Ichikawa N."/>
            <person name="Kimura A."/>
            <person name="Kitahashi Y."/>
            <person name="Uohara A."/>
        </authorList>
    </citation>
    <scope>NUCLEOTIDE SEQUENCE [LARGE SCALE GENOMIC DNA]</scope>
    <source>
        <strain evidence="5 6">NBRC 107702</strain>
    </source>
</reference>
<dbReference type="SMART" id="SM00175">
    <property type="entry name" value="RAB"/>
    <property type="match status" value="1"/>
</dbReference>
<dbReference type="Pfam" id="PF13676">
    <property type="entry name" value="TIR_2"/>
    <property type="match status" value="1"/>
</dbReference>
<dbReference type="CDD" id="cd00200">
    <property type="entry name" value="WD40"/>
    <property type="match status" value="1"/>
</dbReference>
<dbReference type="SMART" id="SM00174">
    <property type="entry name" value="RHO"/>
    <property type="match status" value="1"/>
</dbReference>
<dbReference type="InterPro" id="IPR013568">
    <property type="entry name" value="SEFIR_dom"/>
</dbReference>
<dbReference type="GO" id="GO:0003924">
    <property type="term" value="F:GTPase activity"/>
    <property type="evidence" value="ECO:0007669"/>
    <property type="project" value="InterPro"/>
</dbReference>
<evidence type="ECO:0000256" key="2">
    <source>
        <dbReference type="ARBA" id="ARBA00022737"/>
    </source>
</evidence>
<dbReference type="Gene3D" id="2.130.10.10">
    <property type="entry name" value="YVTN repeat-like/Quinoprotein amine dehydrogenase"/>
    <property type="match status" value="3"/>
</dbReference>
<dbReference type="Gene3D" id="3.40.50.10140">
    <property type="entry name" value="Toll/interleukin-1 receptor homology (TIR) domain"/>
    <property type="match status" value="1"/>
</dbReference>
<proteinExistence type="predicted"/>
<dbReference type="PROSITE" id="PS50294">
    <property type="entry name" value="WD_REPEATS_REGION"/>
    <property type="match status" value="4"/>
</dbReference>
<dbReference type="InterPro" id="IPR035897">
    <property type="entry name" value="Toll_tir_struct_dom_sf"/>
</dbReference>
<feature type="repeat" description="WD" evidence="3">
    <location>
        <begin position="158"/>
        <end position="199"/>
    </location>
</feature>
<dbReference type="PROSITE" id="PS50082">
    <property type="entry name" value="WD_REPEATS_2"/>
    <property type="match status" value="4"/>
</dbReference>
<organism evidence="5 6">
    <name type="scientific">Phytohabitans flavus</name>
    <dbReference type="NCBI Taxonomy" id="1076124"/>
    <lineage>
        <taxon>Bacteria</taxon>
        <taxon>Bacillati</taxon>
        <taxon>Actinomycetota</taxon>
        <taxon>Actinomycetes</taxon>
        <taxon>Micromonosporales</taxon>
        <taxon>Micromonosporaceae</taxon>
    </lineage>
</organism>